<reference evidence="1 2" key="1">
    <citation type="submission" date="2019-08" db="EMBL/GenBank/DDBJ databases">
        <title>Lentzea from Indian Himalayas.</title>
        <authorList>
            <person name="Mandal S."/>
            <person name="Mallick Gupta A."/>
            <person name="Maiti P.K."/>
            <person name="Sarkar J."/>
            <person name="Mandal S."/>
        </authorList>
    </citation>
    <scope>NUCLEOTIDE SEQUENCE [LARGE SCALE GENOMIC DNA]</scope>
    <source>
        <strain evidence="1 2">PSKA42</strain>
    </source>
</reference>
<dbReference type="RefSeq" id="WP_167979213.1">
    <property type="nucleotide sequence ID" value="NZ_VSRL01000265.1"/>
</dbReference>
<protein>
    <submittedName>
        <fullName evidence="1">Uncharacterized protein</fullName>
    </submittedName>
</protein>
<name>A0ABX1FVM7_9PSEU</name>
<sequence length="84" mass="8884">MTAVQIDHRAGKTSINGNTALTQGTVVDLTVLSDVDDQVIIEALQLSTTLSGGSARLQFTATTPGTFPIRLRDRGTELATLKIT</sequence>
<dbReference type="EMBL" id="VSRL01000265">
    <property type="protein sequence ID" value="NKE62587.1"/>
    <property type="molecule type" value="Genomic_DNA"/>
</dbReference>
<accession>A0ABX1FVM7</accession>
<evidence type="ECO:0000313" key="1">
    <source>
        <dbReference type="EMBL" id="NKE62587.1"/>
    </source>
</evidence>
<proteinExistence type="predicted"/>
<gene>
    <name evidence="1" type="ORF">FXN61_40020</name>
</gene>
<comment type="caution">
    <text evidence="1">The sequence shown here is derived from an EMBL/GenBank/DDBJ whole genome shotgun (WGS) entry which is preliminary data.</text>
</comment>
<evidence type="ECO:0000313" key="2">
    <source>
        <dbReference type="Proteomes" id="UP001515943"/>
    </source>
</evidence>
<dbReference type="Proteomes" id="UP001515943">
    <property type="component" value="Unassembled WGS sequence"/>
</dbReference>
<keyword evidence="2" id="KW-1185">Reference proteome</keyword>
<organism evidence="1 2">
    <name type="scientific">Lentzea indica</name>
    <dbReference type="NCBI Taxonomy" id="2604800"/>
    <lineage>
        <taxon>Bacteria</taxon>
        <taxon>Bacillati</taxon>
        <taxon>Actinomycetota</taxon>
        <taxon>Actinomycetes</taxon>
        <taxon>Pseudonocardiales</taxon>
        <taxon>Pseudonocardiaceae</taxon>
        <taxon>Lentzea</taxon>
    </lineage>
</organism>